<dbReference type="InterPro" id="IPR013594">
    <property type="entry name" value="Dynein_heavy_tail"/>
</dbReference>
<dbReference type="GO" id="GO:0007018">
    <property type="term" value="P:microtubule-based movement"/>
    <property type="evidence" value="ECO:0007669"/>
    <property type="project" value="InterPro"/>
</dbReference>
<sequence length="265" mass="30667">LNTILKEVGNELILITQQHGDSTSCFKGEPPEVLLRLEQCDSALRQWKKAVLQHVQVSEEKIPACPWRIDKDSVFSRIDIILLRVQQMREIILTFVCYFRLERIEIGGPKGGVLSKRMAHIFSEFMQQYDHFGGQTYDALDPEEQQFSKDAQVYKDKSRNWERRLTAIVSESLESEPSVVSAFKTIDSFEGLLNSEEARHELQKKLSRLFERLATEIQTVQKAFTEGKENPPKFYNFPFLAGCVWWVHSLASRIEPSMKSFLQHA</sequence>
<keyword evidence="3" id="KW-0966">Cell projection</keyword>
<dbReference type="GO" id="GO:0045505">
    <property type="term" value="F:dynein intermediate chain binding"/>
    <property type="evidence" value="ECO:0007669"/>
    <property type="project" value="InterPro"/>
</dbReference>
<organism evidence="3 4">
    <name type="scientific">Streblomastix strix</name>
    <dbReference type="NCBI Taxonomy" id="222440"/>
    <lineage>
        <taxon>Eukaryota</taxon>
        <taxon>Metamonada</taxon>
        <taxon>Preaxostyla</taxon>
        <taxon>Oxymonadida</taxon>
        <taxon>Streblomastigidae</taxon>
        <taxon>Streblomastix</taxon>
    </lineage>
</organism>
<dbReference type="PANTHER" id="PTHR46532:SF4">
    <property type="entry name" value="AAA+ ATPASE DOMAIN-CONTAINING PROTEIN"/>
    <property type="match status" value="1"/>
</dbReference>
<comment type="similarity">
    <text evidence="1">Belongs to the dynein heavy chain family.</text>
</comment>
<evidence type="ECO:0000313" key="4">
    <source>
        <dbReference type="Proteomes" id="UP000324800"/>
    </source>
</evidence>
<evidence type="ECO:0000313" key="3">
    <source>
        <dbReference type="EMBL" id="KAA6331984.1"/>
    </source>
</evidence>
<dbReference type="GO" id="GO:0005858">
    <property type="term" value="C:axonemal dynein complex"/>
    <property type="evidence" value="ECO:0007669"/>
    <property type="project" value="TreeGrafter"/>
</dbReference>
<comment type="caution">
    <text evidence="3">The sequence shown here is derived from an EMBL/GenBank/DDBJ whole genome shotgun (WGS) entry which is preliminary data.</text>
</comment>
<dbReference type="InterPro" id="IPR026983">
    <property type="entry name" value="DHC"/>
</dbReference>
<dbReference type="OrthoDB" id="447173at2759"/>
<feature type="domain" description="Dynein heavy chain tail" evidence="2">
    <location>
        <begin position="4"/>
        <end position="262"/>
    </location>
</feature>
<dbReference type="EMBL" id="SNRW01042507">
    <property type="protein sequence ID" value="KAA6331984.1"/>
    <property type="molecule type" value="Genomic_DNA"/>
</dbReference>
<dbReference type="PANTHER" id="PTHR46532">
    <property type="entry name" value="MALE FERTILITY FACTOR KL5"/>
    <property type="match status" value="1"/>
</dbReference>
<dbReference type="Proteomes" id="UP000324800">
    <property type="component" value="Unassembled WGS sequence"/>
</dbReference>
<keyword evidence="3" id="KW-0282">Flagellum</keyword>
<proteinExistence type="inferred from homology"/>
<keyword evidence="3" id="KW-0969">Cilium</keyword>
<gene>
    <name evidence="3" type="ORF">EZS28_053327</name>
</gene>
<dbReference type="AlphaFoldDB" id="A0A5J4RER6"/>
<feature type="non-terminal residue" evidence="3">
    <location>
        <position position="265"/>
    </location>
</feature>
<accession>A0A5J4RER6</accession>
<dbReference type="GO" id="GO:0051959">
    <property type="term" value="F:dynein light intermediate chain binding"/>
    <property type="evidence" value="ECO:0007669"/>
    <property type="project" value="InterPro"/>
</dbReference>
<evidence type="ECO:0000256" key="1">
    <source>
        <dbReference type="ARBA" id="ARBA00008887"/>
    </source>
</evidence>
<protein>
    <submittedName>
        <fullName evidence="3">Putative flagellar outer dynein arm heavy chain beta</fullName>
    </submittedName>
</protein>
<name>A0A5J4RER6_9EUKA</name>
<reference evidence="3 4" key="1">
    <citation type="submission" date="2019-03" db="EMBL/GenBank/DDBJ databases">
        <title>Single cell metagenomics reveals metabolic interactions within the superorganism composed of flagellate Streblomastix strix and complex community of Bacteroidetes bacteria on its surface.</title>
        <authorList>
            <person name="Treitli S.C."/>
            <person name="Kolisko M."/>
            <person name="Husnik F."/>
            <person name="Keeling P."/>
            <person name="Hampl V."/>
        </authorList>
    </citation>
    <scope>NUCLEOTIDE SEQUENCE [LARGE SCALE GENOMIC DNA]</scope>
    <source>
        <strain evidence="3">ST1C</strain>
    </source>
</reference>
<feature type="non-terminal residue" evidence="3">
    <location>
        <position position="1"/>
    </location>
</feature>
<dbReference type="Pfam" id="PF08385">
    <property type="entry name" value="DHC_N1"/>
    <property type="match status" value="1"/>
</dbReference>
<evidence type="ECO:0000259" key="2">
    <source>
        <dbReference type="Pfam" id="PF08385"/>
    </source>
</evidence>